<keyword evidence="2" id="KW-1185">Reference proteome</keyword>
<dbReference type="AlphaFoldDB" id="A0A0C1C3Z3"/>
<dbReference type="Proteomes" id="UP000053475">
    <property type="component" value="Unassembled WGS sequence"/>
</dbReference>
<sequence length="132" mass="14794">MTIESLAQKLQMILRNWGIFGAFCNQIQQQFRAEVIQMAIVLLGDRVYQLIGQVATDSTDDAITFCKGITTPPPAKRDFTKRGRITPGPMECLVKVLLRAPLEVLIFADSWFHPDYEGDFNGSDQVSHASSF</sequence>
<proteinExistence type="predicted"/>
<protein>
    <submittedName>
        <fullName evidence="1">Uncharacterized protein</fullName>
    </submittedName>
</protein>
<reference evidence="1 2" key="1">
    <citation type="submission" date="2014-11" db="EMBL/GenBank/DDBJ databases">
        <title>Genomics derived discovery of secondary metabolites biosynthetic gene clusters in Aspergillus ustus.</title>
        <authorList>
            <person name="Pi B."/>
            <person name="Dai F."/>
            <person name="Song X."/>
            <person name="Zhu C."/>
            <person name="Li H."/>
            <person name="Yu D."/>
        </authorList>
    </citation>
    <scope>NUCLEOTIDE SEQUENCE [LARGE SCALE GENOMIC DNA]</scope>
    <source>
        <strain evidence="1 2">3.3904</strain>
    </source>
</reference>
<dbReference type="EMBL" id="JOMC01000036">
    <property type="protein sequence ID" value="KIA75790.1"/>
    <property type="molecule type" value="Genomic_DNA"/>
</dbReference>
<gene>
    <name evidence="1" type="ORF">HK57_00404</name>
</gene>
<evidence type="ECO:0000313" key="2">
    <source>
        <dbReference type="Proteomes" id="UP000053475"/>
    </source>
</evidence>
<organism evidence="1 2">
    <name type="scientific">Aspergillus ustus</name>
    <dbReference type="NCBI Taxonomy" id="40382"/>
    <lineage>
        <taxon>Eukaryota</taxon>
        <taxon>Fungi</taxon>
        <taxon>Dikarya</taxon>
        <taxon>Ascomycota</taxon>
        <taxon>Pezizomycotina</taxon>
        <taxon>Eurotiomycetes</taxon>
        <taxon>Eurotiomycetidae</taxon>
        <taxon>Eurotiales</taxon>
        <taxon>Aspergillaceae</taxon>
        <taxon>Aspergillus</taxon>
        <taxon>Aspergillus subgen. Nidulantes</taxon>
    </lineage>
</organism>
<evidence type="ECO:0000313" key="1">
    <source>
        <dbReference type="EMBL" id="KIA75790.1"/>
    </source>
</evidence>
<comment type="caution">
    <text evidence="1">The sequence shown here is derived from an EMBL/GenBank/DDBJ whole genome shotgun (WGS) entry which is preliminary data.</text>
</comment>
<accession>A0A0C1C3Z3</accession>
<name>A0A0C1C3Z3_ASPUT</name>